<reference evidence="2" key="1">
    <citation type="submission" date="2015-06" db="EMBL/GenBank/DDBJ databases">
        <title>Expansion of signal transduction pathways in fungi by whole-genome duplication.</title>
        <authorList>
            <consortium name="DOE Joint Genome Institute"/>
            <person name="Corrochano L.M."/>
            <person name="Kuo A."/>
            <person name="Marcet-Houben M."/>
            <person name="Polaino S."/>
            <person name="Salamov A."/>
            <person name="Villalobos J.M."/>
            <person name="Alvarez M.I."/>
            <person name="Avalos J."/>
            <person name="Benito E.P."/>
            <person name="Benoit I."/>
            <person name="Burger G."/>
            <person name="Camino L.P."/>
            <person name="Canovas D."/>
            <person name="Cerda-Olmedo E."/>
            <person name="Cheng J.-F."/>
            <person name="Dominguez A."/>
            <person name="Elias M."/>
            <person name="Eslava A.P."/>
            <person name="Glaser F."/>
            <person name="Grimwood J."/>
            <person name="Gutierrez G."/>
            <person name="Heitman J."/>
            <person name="Henrissat B."/>
            <person name="Iturriaga E.A."/>
            <person name="Lang B.F."/>
            <person name="Lavin J.L."/>
            <person name="Lee S."/>
            <person name="Li W."/>
            <person name="Lindquist E."/>
            <person name="Lopez-Garcia S."/>
            <person name="Luque E.M."/>
            <person name="Marcos A.T."/>
            <person name="Martin J."/>
            <person name="McCluskey K."/>
            <person name="Medina H.R."/>
            <person name="Miralles-Duran A."/>
            <person name="Miyazaki A."/>
            <person name="Munoz-Torres E."/>
            <person name="Oguiza J.A."/>
            <person name="Ohm R."/>
            <person name="Olmedo M."/>
            <person name="Orejas M."/>
            <person name="Ortiz-Castellanos L."/>
            <person name="Pisabarro A.G."/>
            <person name="Rodriguez-Romero J."/>
            <person name="Ruiz-Herrera J."/>
            <person name="Ruiz-Vazquez R."/>
            <person name="Sanz C."/>
            <person name="Schackwitz W."/>
            <person name="Schmutz J."/>
            <person name="Shahriari M."/>
            <person name="Shelest E."/>
            <person name="Silva-Franco F."/>
            <person name="Soanes D."/>
            <person name="Syed K."/>
            <person name="Tagua V.G."/>
            <person name="Talbot N.J."/>
            <person name="Thon M."/>
            <person name="De vries R.P."/>
            <person name="Wiebenga A."/>
            <person name="Yadav J.S."/>
            <person name="Braun E.L."/>
            <person name="Baker S."/>
            <person name="Garre V."/>
            <person name="Horwitz B."/>
            <person name="Torres-Martinez S."/>
            <person name="Idnurm A."/>
            <person name="Herrera-Estrella A."/>
            <person name="Gabaldon T."/>
            <person name="Grigoriev I.V."/>
        </authorList>
    </citation>
    <scope>NUCLEOTIDE SEQUENCE [LARGE SCALE GENOMIC DNA]</scope>
    <source>
        <strain evidence="2">NRRL 1555(-)</strain>
    </source>
</reference>
<dbReference type="GeneID" id="28994737"/>
<keyword evidence="2" id="KW-1185">Reference proteome</keyword>
<dbReference type="Gene3D" id="3.30.420.10">
    <property type="entry name" value="Ribonuclease H-like superfamily/Ribonuclease H"/>
    <property type="match status" value="1"/>
</dbReference>
<dbReference type="OrthoDB" id="4843387at2759"/>
<dbReference type="GO" id="GO:0003676">
    <property type="term" value="F:nucleic acid binding"/>
    <property type="evidence" value="ECO:0007669"/>
    <property type="project" value="InterPro"/>
</dbReference>
<protein>
    <recommendedName>
        <fullName evidence="3">Homeodomain-like DNA binding domain-containing transcription factor</fullName>
    </recommendedName>
</protein>
<name>A0A167MW70_PHYB8</name>
<sequence>MDERDENHLINEMKTNRDTTLRGLTTFMSDTLGHSIPKSSIRRTIRRSGLFSCLRFFSWDGNTRVLRYPQEGHREEFITTRLQCEGVSIMVWGCVRAGGVGPLKTIKNTLDQYAYMDMMKRKLLPFMEYLSENNDGEFIYQEDNAPCPKSKLAEE</sequence>
<evidence type="ECO:0000313" key="1">
    <source>
        <dbReference type="EMBL" id="OAD74234.1"/>
    </source>
</evidence>
<evidence type="ECO:0000313" key="2">
    <source>
        <dbReference type="Proteomes" id="UP000077315"/>
    </source>
</evidence>
<evidence type="ECO:0008006" key="3">
    <source>
        <dbReference type="Google" id="ProtNLM"/>
    </source>
</evidence>
<dbReference type="InterPro" id="IPR036397">
    <property type="entry name" value="RNaseH_sf"/>
</dbReference>
<dbReference type="RefSeq" id="XP_018292274.1">
    <property type="nucleotide sequence ID" value="XM_018433831.1"/>
</dbReference>
<proteinExistence type="predicted"/>
<dbReference type="Proteomes" id="UP000077315">
    <property type="component" value="Unassembled WGS sequence"/>
</dbReference>
<organism evidence="1 2">
    <name type="scientific">Phycomyces blakesleeanus (strain ATCC 8743b / DSM 1359 / FGSC 10004 / NBRC 33097 / NRRL 1555)</name>
    <dbReference type="NCBI Taxonomy" id="763407"/>
    <lineage>
        <taxon>Eukaryota</taxon>
        <taxon>Fungi</taxon>
        <taxon>Fungi incertae sedis</taxon>
        <taxon>Mucoromycota</taxon>
        <taxon>Mucoromycotina</taxon>
        <taxon>Mucoromycetes</taxon>
        <taxon>Mucorales</taxon>
        <taxon>Phycomycetaceae</taxon>
        <taxon>Phycomyces</taxon>
    </lineage>
</organism>
<dbReference type="InParanoid" id="A0A167MW70"/>
<dbReference type="EMBL" id="KV440979">
    <property type="protein sequence ID" value="OAD74234.1"/>
    <property type="molecule type" value="Genomic_DNA"/>
</dbReference>
<gene>
    <name evidence="1" type="ORF">PHYBLDRAFT_158656</name>
</gene>
<accession>A0A167MW70</accession>
<dbReference type="STRING" id="763407.A0A167MW70"/>
<dbReference type="AlphaFoldDB" id="A0A167MW70"/>
<dbReference type="VEuPathDB" id="FungiDB:PHYBLDRAFT_158656"/>